<dbReference type="InterPro" id="IPR036183">
    <property type="entry name" value="YajQ-like_sf"/>
</dbReference>
<dbReference type="PANTHER" id="PTHR30476:SF0">
    <property type="entry name" value="UPF0234 PROTEIN YAJQ"/>
    <property type="match status" value="1"/>
</dbReference>
<evidence type="ECO:0000256" key="2">
    <source>
        <dbReference type="ARBA" id="ARBA00093450"/>
    </source>
</evidence>
<dbReference type="SUPFAM" id="SSF89963">
    <property type="entry name" value="YajQ-like"/>
    <property type="match status" value="2"/>
</dbReference>
<dbReference type="AlphaFoldDB" id="A0A9E2NUI2"/>
<sequence length="162" mass="18573">MPSFDVVSEIKKDELTNAVDNANRELSTRYDFRNVEASFSLNKQDCTVKLEADEEFQIQQMDDILRAKLVKRGIEITAAEFKDITRSGKKSLQQVVFKQGIDRELAKKLIRLVKDAKLKVDVKQNDDTLRVSGKKKDDLQAVIALLRSAKIEQPLQFNNFKD</sequence>
<keyword evidence="1 3" id="KW-0547">Nucleotide-binding</keyword>
<accession>A0A9E2NUI2</accession>
<reference evidence="4" key="1">
    <citation type="journal article" date="2021" name="PeerJ">
        <title>Extensive microbial diversity within the chicken gut microbiome revealed by metagenomics and culture.</title>
        <authorList>
            <person name="Gilroy R."/>
            <person name="Ravi A."/>
            <person name="Getino M."/>
            <person name="Pursley I."/>
            <person name="Horton D.L."/>
            <person name="Alikhan N.F."/>
            <person name="Baker D."/>
            <person name="Gharbi K."/>
            <person name="Hall N."/>
            <person name="Watson M."/>
            <person name="Adriaenssens E.M."/>
            <person name="Foster-Nyarko E."/>
            <person name="Jarju S."/>
            <person name="Secka A."/>
            <person name="Antonio M."/>
            <person name="Oren A."/>
            <person name="Chaudhuri R.R."/>
            <person name="La Ragione R."/>
            <person name="Hildebrand F."/>
            <person name="Pallen M.J."/>
        </authorList>
    </citation>
    <scope>NUCLEOTIDE SEQUENCE</scope>
    <source>
        <strain evidence="4">687</strain>
    </source>
</reference>
<evidence type="ECO:0000256" key="1">
    <source>
        <dbReference type="ARBA" id="ARBA00022741"/>
    </source>
</evidence>
<dbReference type="GO" id="GO:0000166">
    <property type="term" value="F:nucleotide binding"/>
    <property type="evidence" value="ECO:0007669"/>
    <property type="project" value="UniProtKB-UniRule"/>
</dbReference>
<proteinExistence type="inferred from homology"/>
<dbReference type="HAMAP" id="MF_00632">
    <property type="entry name" value="UPF0234"/>
    <property type="match status" value="1"/>
</dbReference>
<dbReference type="InterPro" id="IPR035570">
    <property type="entry name" value="UPF0234_N"/>
</dbReference>
<dbReference type="NCBIfam" id="NF003819">
    <property type="entry name" value="PRK05412.1"/>
    <property type="match status" value="1"/>
</dbReference>
<name>A0A9E2NUI2_9GAMM</name>
<dbReference type="Pfam" id="PF04461">
    <property type="entry name" value="YajQ"/>
    <property type="match status" value="1"/>
</dbReference>
<reference evidence="4" key="2">
    <citation type="submission" date="2021-04" db="EMBL/GenBank/DDBJ databases">
        <authorList>
            <person name="Gilroy R."/>
        </authorList>
    </citation>
    <scope>NUCLEOTIDE SEQUENCE</scope>
    <source>
        <strain evidence="4">687</strain>
    </source>
</reference>
<dbReference type="Proteomes" id="UP000824150">
    <property type="component" value="Unassembled WGS sequence"/>
</dbReference>
<dbReference type="InterPro" id="IPR007551">
    <property type="entry name" value="YajQ/Smlt4090-like"/>
</dbReference>
<dbReference type="PANTHER" id="PTHR30476">
    <property type="entry name" value="UPF0234 PROTEIN YAJQ"/>
    <property type="match status" value="1"/>
</dbReference>
<evidence type="ECO:0000313" key="4">
    <source>
        <dbReference type="EMBL" id="MBU3827434.1"/>
    </source>
</evidence>
<evidence type="ECO:0000256" key="3">
    <source>
        <dbReference type="HAMAP-Rule" id="MF_00632"/>
    </source>
</evidence>
<dbReference type="EMBL" id="JAHLFG010000089">
    <property type="protein sequence ID" value="MBU3827434.1"/>
    <property type="molecule type" value="Genomic_DNA"/>
</dbReference>
<comment type="function">
    <text evidence="3">Nucleotide-binding protein.</text>
</comment>
<comment type="caution">
    <text evidence="4">The sequence shown here is derived from an EMBL/GenBank/DDBJ whole genome shotgun (WGS) entry which is preliminary data.</text>
</comment>
<protein>
    <recommendedName>
        <fullName evidence="3">Nucleotide-binding protein IAA31_08130</fullName>
    </recommendedName>
</protein>
<evidence type="ECO:0000313" key="5">
    <source>
        <dbReference type="Proteomes" id="UP000824150"/>
    </source>
</evidence>
<gene>
    <name evidence="4" type="ORF">IAA31_08130</name>
</gene>
<comment type="similarity">
    <text evidence="2 3">Belongs to the YajQ family.</text>
</comment>
<dbReference type="GO" id="GO:0005829">
    <property type="term" value="C:cytosol"/>
    <property type="evidence" value="ECO:0007669"/>
    <property type="project" value="TreeGrafter"/>
</dbReference>
<dbReference type="Gene3D" id="3.30.70.990">
    <property type="entry name" value="YajQ-like, domain 2"/>
    <property type="match status" value="1"/>
</dbReference>
<dbReference type="InterPro" id="IPR035571">
    <property type="entry name" value="UPF0234-like_C"/>
</dbReference>
<dbReference type="CDD" id="cd11740">
    <property type="entry name" value="YajQ_like"/>
    <property type="match status" value="1"/>
</dbReference>
<dbReference type="Gene3D" id="3.30.70.860">
    <property type="match status" value="1"/>
</dbReference>
<organism evidence="4 5">
    <name type="scientific">Candidatus Anaerobiospirillum merdipullorum</name>
    <dbReference type="NCBI Taxonomy" id="2838450"/>
    <lineage>
        <taxon>Bacteria</taxon>
        <taxon>Pseudomonadati</taxon>
        <taxon>Pseudomonadota</taxon>
        <taxon>Gammaproteobacteria</taxon>
        <taxon>Aeromonadales</taxon>
        <taxon>Succinivibrionaceae</taxon>
        <taxon>Anaerobiospirillum</taxon>
    </lineage>
</organism>